<evidence type="ECO:0000256" key="1">
    <source>
        <dbReference type="SAM" id="SignalP"/>
    </source>
</evidence>
<dbReference type="STRING" id="762486.SAMN05444411_106119"/>
<keyword evidence="3" id="KW-1185">Reference proteome</keyword>
<organism evidence="2 3">
    <name type="scientific">Lutibacter oricola</name>
    <dbReference type="NCBI Taxonomy" id="762486"/>
    <lineage>
        <taxon>Bacteria</taxon>
        <taxon>Pseudomonadati</taxon>
        <taxon>Bacteroidota</taxon>
        <taxon>Flavobacteriia</taxon>
        <taxon>Flavobacteriales</taxon>
        <taxon>Flavobacteriaceae</taxon>
        <taxon>Lutibacter</taxon>
    </lineage>
</organism>
<evidence type="ECO:0000313" key="3">
    <source>
        <dbReference type="Proteomes" id="UP000199595"/>
    </source>
</evidence>
<dbReference type="EMBL" id="FNNJ01000006">
    <property type="protein sequence ID" value="SDX51628.1"/>
    <property type="molecule type" value="Genomic_DNA"/>
</dbReference>
<reference evidence="2 3" key="1">
    <citation type="submission" date="2016-10" db="EMBL/GenBank/DDBJ databases">
        <authorList>
            <person name="de Groot N.N."/>
        </authorList>
    </citation>
    <scope>NUCLEOTIDE SEQUENCE [LARGE SCALE GENOMIC DNA]</scope>
    <source>
        <strain evidence="2 3">DSM 24956</strain>
    </source>
</reference>
<feature type="chain" id="PRO_5011650423" evidence="1">
    <location>
        <begin position="28"/>
        <end position="235"/>
    </location>
</feature>
<dbReference type="OrthoDB" id="1191352at2"/>
<name>A0A1H3CCJ8_9FLAO</name>
<keyword evidence="1" id="KW-0732">Signal</keyword>
<dbReference type="Proteomes" id="UP000199595">
    <property type="component" value="Unassembled WGS sequence"/>
</dbReference>
<proteinExistence type="predicted"/>
<protein>
    <submittedName>
        <fullName evidence="2">Uncharacterized protein</fullName>
    </submittedName>
</protein>
<evidence type="ECO:0000313" key="2">
    <source>
        <dbReference type="EMBL" id="SDX51628.1"/>
    </source>
</evidence>
<accession>A0A1H3CCJ8</accession>
<feature type="signal peptide" evidence="1">
    <location>
        <begin position="1"/>
        <end position="27"/>
    </location>
</feature>
<dbReference type="RefSeq" id="WP_090123739.1">
    <property type="nucleotide sequence ID" value="NZ_FNNJ01000006.1"/>
</dbReference>
<gene>
    <name evidence="2" type="ORF">SAMN05444411_106119</name>
</gene>
<sequence>MKKRTFKTSLKLALVAIFMMSVGAVSAQQTDGATGIAKIEDAGKSKVLNGTIRVIDNKGTKKFLQVQNGLTLLTNEAPDGGIVSTWQLGGTLTDDTEIKADGKEFKITLENGGTFIVDGIEETEEVAATTIGTSGYTVLVRNEATGEVEKMLVSDLVEGGHMEVEATADTTVPAISDATIPAEYQKVSVYRNGAKLRANVDYTVAAGAVTLVPQAGAPNDWAIYNGDIFEVQWVK</sequence>
<dbReference type="AlphaFoldDB" id="A0A1H3CCJ8"/>